<name>A0A4R4TSQ1_9ACTN</name>
<dbReference type="InterPro" id="IPR016032">
    <property type="entry name" value="Sig_transdc_resp-reg_C-effctor"/>
</dbReference>
<dbReference type="GO" id="GO:0003677">
    <property type="term" value="F:DNA binding"/>
    <property type="evidence" value="ECO:0007669"/>
    <property type="project" value="InterPro"/>
</dbReference>
<dbReference type="InterPro" id="IPR036388">
    <property type="entry name" value="WH-like_DNA-bd_sf"/>
</dbReference>
<sequence>MAEGHTNAAVAARLFVSLSAVEKHINAISDTLELPGGTGHSRRVLAVLRYPDS</sequence>
<evidence type="ECO:0000313" key="2">
    <source>
        <dbReference type="Proteomes" id="UP000295345"/>
    </source>
</evidence>
<dbReference type="GO" id="GO:0006355">
    <property type="term" value="P:regulation of DNA-templated transcription"/>
    <property type="evidence" value="ECO:0007669"/>
    <property type="project" value="InterPro"/>
</dbReference>
<accession>A0A4R4TSQ1</accession>
<proteinExistence type="predicted"/>
<dbReference type="AlphaFoldDB" id="A0A4R4TSQ1"/>
<organism evidence="1 2">
    <name type="scientific">Streptomyces hainanensis</name>
    <dbReference type="NCBI Taxonomy" id="402648"/>
    <lineage>
        <taxon>Bacteria</taxon>
        <taxon>Bacillati</taxon>
        <taxon>Actinomycetota</taxon>
        <taxon>Actinomycetes</taxon>
        <taxon>Kitasatosporales</taxon>
        <taxon>Streptomycetaceae</taxon>
        <taxon>Streptomyces</taxon>
    </lineage>
</organism>
<evidence type="ECO:0000313" key="1">
    <source>
        <dbReference type="EMBL" id="TDC78442.1"/>
    </source>
</evidence>
<dbReference type="Proteomes" id="UP000295345">
    <property type="component" value="Unassembled WGS sequence"/>
</dbReference>
<dbReference type="OrthoDB" id="5195834at2"/>
<gene>
    <name evidence="1" type="ORF">E1283_05120</name>
</gene>
<evidence type="ECO:0008006" key="3">
    <source>
        <dbReference type="Google" id="ProtNLM"/>
    </source>
</evidence>
<dbReference type="EMBL" id="SMKI01000033">
    <property type="protein sequence ID" value="TDC78442.1"/>
    <property type="molecule type" value="Genomic_DNA"/>
</dbReference>
<keyword evidence="2" id="KW-1185">Reference proteome</keyword>
<dbReference type="Gene3D" id="1.10.10.10">
    <property type="entry name" value="Winged helix-like DNA-binding domain superfamily/Winged helix DNA-binding domain"/>
    <property type="match status" value="1"/>
</dbReference>
<dbReference type="SUPFAM" id="SSF46894">
    <property type="entry name" value="C-terminal effector domain of the bipartite response regulators"/>
    <property type="match status" value="1"/>
</dbReference>
<comment type="caution">
    <text evidence="1">The sequence shown here is derived from an EMBL/GenBank/DDBJ whole genome shotgun (WGS) entry which is preliminary data.</text>
</comment>
<reference evidence="1 2" key="1">
    <citation type="submission" date="2019-03" db="EMBL/GenBank/DDBJ databases">
        <title>Draft genome sequences of novel Actinobacteria.</title>
        <authorList>
            <person name="Sahin N."/>
            <person name="Ay H."/>
            <person name="Saygin H."/>
        </authorList>
    </citation>
    <scope>NUCLEOTIDE SEQUENCE [LARGE SCALE GENOMIC DNA]</scope>
    <source>
        <strain evidence="1 2">DSM 41900</strain>
    </source>
</reference>
<protein>
    <recommendedName>
        <fullName evidence="3">HTH luxR-type domain-containing protein</fullName>
    </recommendedName>
</protein>